<comment type="similarity">
    <text evidence="1 5 6">Belongs to the peptidase S8 family.</text>
</comment>
<reference evidence="10" key="1">
    <citation type="submission" date="2022-07" db="EMBL/GenBank/DDBJ databases">
        <title>Phylogenomic reconstructions and comparative analyses of Kickxellomycotina fungi.</title>
        <authorList>
            <person name="Reynolds N.K."/>
            <person name="Stajich J.E."/>
            <person name="Barry K."/>
            <person name="Grigoriev I.V."/>
            <person name="Crous P."/>
            <person name="Smith M.E."/>
        </authorList>
    </citation>
    <scope>NUCLEOTIDE SEQUENCE</scope>
    <source>
        <strain evidence="10">NRRL 1565</strain>
    </source>
</reference>
<proteinExistence type="inferred from homology"/>
<feature type="domain" description="Peptidase S8/S53" evidence="8">
    <location>
        <begin position="163"/>
        <end position="408"/>
    </location>
</feature>
<dbReference type="GO" id="GO:0006508">
    <property type="term" value="P:proteolysis"/>
    <property type="evidence" value="ECO:0007669"/>
    <property type="project" value="UniProtKB-KW"/>
</dbReference>
<dbReference type="FunFam" id="3.40.50.200:FF:000007">
    <property type="entry name" value="Subtilisin-like serine protease"/>
    <property type="match status" value="1"/>
</dbReference>
<name>A0A9W8I801_9FUNG</name>
<feature type="active site" description="Charge relay system" evidence="5">
    <location>
        <position position="369"/>
    </location>
</feature>
<dbReference type="InterPro" id="IPR037045">
    <property type="entry name" value="S8pro/Inhibitor_I9_sf"/>
</dbReference>
<dbReference type="InterPro" id="IPR036852">
    <property type="entry name" value="Peptidase_S8/S53_dom_sf"/>
</dbReference>
<feature type="active site" description="Charge relay system" evidence="5">
    <location>
        <position position="172"/>
    </location>
</feature>
<dbReference type="Proteomes" id="UP001140094">
    <property type="component" value="Unassembled WGS sequence"/>
</dbReference>
<dbReference type="InterPro" id="IPR022398">
    <property type="entry name" value="Peptidase_S8_His-AS"/>
</dbReference>
<dbReference type="PROSITE" id="PS00138">
    <property type="entry name" value="SUBTILASE_SER"/>
    <property type="match status" value="1"/>
</dbReference>
<dbReference type="GO" id="GO:0005615">
    <property type="term" value="C:extracellular space"/>
    <property type="evidence" value="ECO:0007669"/>
    <property type="project" value="TreeGrafter"/>
</dbReference>
<dbReference type="PROSITE" id="PS00137">
    <property type="entry name" value="SUBTILASE_HIS"/>
    <property type="match status" value="1"/>
</dbReference>
<evidence type="ECO:0000256" key="6">
    <source>
        <dbReference type="RuleBase" id="RU003355"/>
    </source>
</evidence>
<dbReference type="PROSITE" id="PS51892">
    <property type="entry name" value="SUBTILASE"/>
    <property type="match status" value="1"/>
</dbReference>
<evidence type="ECO:0000256" key="1">
    <source>
        <dbReference type="ARBA" id="ARBA00011073"/>
    </source>
</evidence>
<dbReference type="Pfam" id="PF05922">
    <property type="entry name" value="Inhibitor_I9"/>
    <property type="match status" value="1"/>
</dbReference>
<feature type="active site" description="Charge relay system" evidence="5">
    <location>
        <position position="204"/>
    </location>
</feature>
<evidence type="ECO:0000313" key="10">
    <source>
        <dbReference type="EMBL" id="KAJ2809183.1"/>
    </source>
</evidence>
<dbReference type="InterPro" id="IPR015500">
    <property type="entry name" value="Peptidase_S8_subtilisin-rel"/>
</dbReference>
<keyword evidence="3 5" id="KW-0378">Hydrolase</keyword>
<keyword evidence="7" id="KW-0732">Signal</keyword>
<dbReference type="InterPro" id="IPR034193">
    <property type="entry name" value="PCSK9_ProteinaseK-like"/>
</dbReference>
<comment type="caution">
    <text evidence="10">The sequence shown here is derived from an EMBL/GenBank/DDBJ whole genome shotgun (WGS) entry which is preliminary data.</text>
</comment>
<keyword evidence="2 5" id="KW-0645">Protease</keyword>
<evidence type="ECO:0000256" key="4">
    <source>
        <dbReference type="ARBA" id="ARBA00022825"/>
    </source>
</evidence>
<dbReference type="PROSITE" id="PS00136">
    <property type="entry name" value="SUBTILASE_ASP"/>
    <property type="match status" value="1"/>
</dbReference>
<dbReference type="SUPFAM" id="SSF54897">
    <property type="entry name" value="Protease propeptides/inhibitors"/>
    <property type="match status" value="1"/>
</dbReference>
<dbReference type="InterPro" id="IPR023828">
    <property type="entry name" value="Peptidase_S8_Ser-AS"/>
</dbReference>
<keyword evidence="11" id="KW-1185">Reference proteome</keyword>
<accession>A0A9W8I801</accession>
<protein>
    <submittedName>
        <fullName evidence="10">Proteinase B</fullName>
        <ecNumber evidence="10">3.4.21.48</ecNumber>
    </submittedName>
</protein>
<evidence type="ECO:0000256" key="3">
    <source>
        <dbReference type="ARBA" id="ARBA00022801"/>
    </source>
</evidence>
<evidence type="ECO:0000259" key="8">
    <source>
        <dbReference type="Pfam" id="PF00082"/>
    </source>
</evidence>
<organism evidence="10 11">
    <name type="scientific">Coemansia guatemalensis</name>
    <dbReference type="NCBI Taxonomy" id="2761395"/>
    <lineage>
        <taxon>Eukaryota</taxon>
        <taxon>Fungi</taxon>
        <taxon>Fungi incertae sedis</taxon>
        <taxon>Zoopagomycota</taxon>
        <taxon>Kickxellomycotina</taxon>
        <taxon>Kickxellomycetes</taxon>
        <taxon>Kickxellales</taxon>
        <taxon>Kickxellaceae</taxon>
        <taxon>Coemansia</taxon>
    </lineage>
</organism>
<feature type="chain" id="PRO_5040726400" evidence="7">
    <location>
        <begin position="21"/>
        <end position="429"/>
    </location>
</feature>
<dbReference type="PANTHER" id="PTHR43806:SF11">
    <property type="entry name" value="CEREVISIN-RELATED"/>
    <property type="match status" value="1"/>
</dbReference>
<dbReference type="EC" id="3.4.21.48" evidence="10"/>
<keyword evidence="4 5" id="KW-0720">Serine protease</keyword>
<dbReference type="InterPro" id="IPR050131">
    <property type="entry name" value="Peptidase_S8_subtilisin-like"/>
</dbReference>
<feature type="signal peptide" evidence="7">
    <location>
        <begin position="1"/>
        <end position="20"/>
    </location>
</feature>
<evidence type="ECO:0000256" key="7">
    <source>
        <dbReference type="SAM" id="SignalP"/>
    </source>
</evidence>
<evidence type="ECO:0000256" key="2">
    <source>
        <dbReference type="ARBA" id="ARBA00022670"/>
    </source>
</evidence>
<evidence type="ECO:0000259" key="9">
    <source>
        <dbReference type="Pfam" id="PF05922"/>
    </source>
</evidence>
<evidence type="ECO:0000256" key="5">
    <source>
        <dbReference type="PROSITE-ProRule" id="PRU01240"/>
    </source>
</evidence>
<dbReference type="PANTHER" id="PTHR43806">
    <property type="entry name" value="PEPTIDASE S8"/>
    <property type="match status" value="1"/>
</dbReference>
<dbReference type="InterPro" id="IPR010259">
    <property type="entry name" value="S8pro/Inhibitor_I9"/>
</dbReference>
<dbReference type="SUPFAM" id="SSF52743">
    <property type="entry name" value="Subtilisin-like"/>
    <property type="match status" value="1"/>
</dbReference>
<dbReference type="InterPro" id="IPR000209">
    <property type="entry name" value="Peptidase_S8/S53_dom"/>
</dbReference>
<gene>
    <name evidence="10" type="primary">PRB1</name>
    <name evidence="10" type="ORF">H4R20_000300</name>
</gene>
<feature type="domain" description="Inhibitor I9" evidence="9">
    <location>
        <begin position="45"/>
        <end position="127"/>
    </location>
</feature>
<dbReference type="GO" id="GO:0004252">
    <property type="term" value="F:serine-type endopeptidase activity"/>
    <property type="evidence" value="ECO:0007669"/>
    <property type="project" value="UniProtKB-UniRule"/>
</dbReference>
<sequence>MHIRSLTIVFVAAVATAVVGSPLDTRVVATAPLLGSYDIEGIPDNYIVVMKDSARPSKQVLDGHFSWLTTDIEQANARAPAYRDANRISHVYSDAIVGYAGQFEPNVLDRIRASNDVAYVERDSIVYALDTQKGAPWGLARISHRQPLGFSSFNKYVHEPTGGKDITVYVVDTGINIDHEDFEGRARWGKTMVANDEDEDANGHGTHVAGTIAGKKYGVAKAAEVVAVKVLGSSGSGSMSGVVMGIEYTVKEHRKAVALAEREGRKHRGSVANMSLGGGYSRALNLAVDTASRAGVHYAVAAGNDNQDACDYSPASAANAITVGATTITDERAWFSNYGECVDVFAPGKDILSTWIGSRRSTNSISGTSMASPHVAGLAAYLLSLEDSNSTLSTKDLKAKILEIATKDAVENPGTKSPNLLIYNNPPKN</sequence>
<dbReference type="Pfam" id="PF00082">
    <property type="entry name" value="Peptidase_S8"/>
    <property type="match status" value="1"/>
</dbReference>
<dbReference type="AlphaFoldDB" id="A0A9W8I801"/>
<dbReference type="EMBL" id="JANBUO010000008">
    <property type="protein sequence ID" value="KAJ2809183.1"/>
    <property type="molecule type" value="Genomic_DNA"/>
</dbReference>
<dbReference type="Gene3D" id="3.30.70.80">
    <property type="entry name" value="Peptidase S8 propeptide/proteinase inhibitor I9"/>
    <property type="match status" value="1"/>
</dbReference>
<dbReference type="OrthoDB" id="206201at2759"/>
<evidence type="ECO:0000313" key="11">
    <source>
        <dbReference type="Proteomes" id="UP001140094"/>
    </source>
</evidence>
<dbReference type="Gene3D" id="3.40.50.200">
    <property type="entry name" value="Peptidase S8/S53 domain"/>
    <property type="match status" value="1"/>
</dbReference>
<dbReference type="PRINTS" id="PR00723">
    <property type="entry name" value="SUBTILISIN"/>
</dbReference>
<dbReference type="InterPro" id="IPR023827">
    <property type="entry name" value="Peptidase_S8_Asp-AS"/>
</dbReference>
<dbReference type="CDD" id="cd04077">
    <property type="entry name" value="Peptidases_S8_PCSK9_ProteinaseK_like"/>
    <property type="match status" value="1"/>
</dbReference>